<feature type="region of interest" description="Disordered" evidence="1">
    <location>
        <begin position="46"/>
        <end position="79"/>
    </location>
</feature>
<evidence type="ECO:0000313" key="2">
    <source>
        <dbReference type="EMBL" id="ORY23882.1"/>
    </source>
</evidence>
<dbReference type="EMBL" id="MCGO01000154">
    <property type="protein sequence ID" value="ORY23882.1"/>
    <property type="molecule type" value="Genomic_DNA"/>
</dbReference>
<evidence type="ECO:0000256" key="1">
    <source>
        <dbReference type="SAM" id="MobiDB-lite"/>
    </source>
</evidence>
<accession>A0A1Y2AMZ6</accession>
<gene>
    <name evidence="2" type="ORF">BCR33DRAFT_796238</name>
</gene>
<evidence type="ECO:0000313" key="3">
    <source>
        <dbReference type="Proteomes" id="UP000193642"/>
    </source>
</evidence>
<organism evidence="2 3">
    <name type="scientific">Rhizoclosmatium globosum</name>
    <dbReference type="NCBI Taxonomy" id="329046"/>
    <lineage>
        <taxon>Eukaryota</taxon>
        <taxon>Fungi</taxon>
        <taxon>Fungi incertae sedis</taxon>
        <taxon>Chytridiomycota</taxon>
        <taxon>Chytridiomycota incertae sedis</taxon>
        <taxon>Chytridiomycetes</taxon>
        <taxon>Chytridiales</taxon>
        <taxon>Chytriomycetaceae</taxon>
        <taxon>Rhizoclosmatium</taxon>
    </lineage>
</organism>
<comment type="caution">
    <text evidence="2">The sequence shown here is derived from an EMBL/GenBank/DDBJ whole genome shotgun (WGS) entry which is preliminary data.</text>
</comment>
<dbReference type="AlphaFoldDB" id="A0A1Y2AMZ6"/>
<reference evidence="2 3" key="1">
    <citation type="submission" date="2016-07" db="EMBL/GenBank/DDBJ databases">
        <title>Pervasive Adenine N6-methylation of Active Genes in Fungi.</title>
        <authorList>
            <consortium name="DOE Joint Genome Institute"/>
            <person name="Mondo S.J."/>
            <person name="Dannebaum R.O."/>
            <person name="Kuo R.C."/>
            <person name="Labutti K."/>
            <person name="Haridas S."/>
            <person name="Kuo A."/>
            <person name="Salamov A."/>
            <person name="Ahrendt S.R."/>
            <person name="Lipzen A."/>
            <person name="Sullivan W."/>
            <person name="Andreopoulos W.B."/>
            <person name="Clum A."/>
            <person name="Lindquist E."/>
            <person name="Daum C."/>
            <person name="Ramamoorthy G.K."/>
            <person name="Gryganskyi A."/>
            <person name="Culley D."/>
            <person name="Magnuson J.K."/>
            <person name="James T.Y."/>
            <person name="O'Malley M.A."/>
            <person name="Stajich J.E."/>
            <person name="Spatafora J.W."/>
            <person name="Visel A."/>
            <person name="Grigoriev I.V."/>
        </authorList>
    </citation>
    <scope>NUCLEOTIDE SEQUENCE [LARGE SCALE GENOMIC DNA]</scope>
    <source>
        <strain evidence="2 3">JEL800</strain>
    </source>
</reference>
<proteinExistence type="predicted"/>
<sequence length="114" mass="12179">MPAEDNPSLEPNPVAARQQLQVRWESKSIQARNLFSPWGSFPNGGIVPLGTGPTTAPCGMQASTTPLSPDSGLGETKARVPKTDIQRRLVKLLGADEQAIQAVQLGMCKDQPTE</sequence>
<dbReference type="Proteomes" id="UP000193642">
    <property type="component" value="Unassembled WGS sequence"/>
</dbReference>
<keyword evidence="3" id="KW-1185">Reference proteome</keyword>
<name>A0A1Y2AMZ6_9FUNG</name>
<protein>
    <submittedName>
        <fullName evidence="2">Uncharacterized protein</fullName>
    </submittedName>
</protein>